<keyword evidence="1" id="KW-1133">Transmembrane helix</keyword>
<organism evidence="2 3">
    <name type="scientific">Phyllosticta citricarpa</name>
    <dbReference type="NCBI Taxonomy" id="55181"/>
    <lineage>
        <taxon>Eukaryota</taxon>
        <taxon>Fungi</taxon>
        <taxon>Dikarya</taxon>
        <taxon>Ascomycota</taxon>
        <taxon>Pezizomycotina</taxon>
        <taxon>Dothideomycetes</taxon>
        <taxon>Dothideomycetes incertae sedis</taxon>
        <taxon>Botryosphaeriales</taxon>
        <taxon>Phyllostictaceae</taxon>
        <taxon>Phyllosticta</taxon>
    </lineage>
</organism>
<keyword evidence="3" id="KW-1185">Reference proteome</keyword>
<dbReference type="EMBL" id="JBBPDW010000004">
    <property type="protein sequence ID" value="KAK7553681.1"/>
    <property type="molecule type" value="Genomic_DNA"/>
</dbReference>
<reference evidence="2 3" key="1">
    <citation type="submission" date="2024-04" db="EMBL/GenBank/DDBJ databases">
        <title>Phyllosticta paracitricarpa is synonymous to the EU quarantine fungus P. citricarpa based on phylogenomic analyses.</title>
        <authorList>
            <consortium name="Lawrence Berkeley National Laboratory"/>
            <person name="Van Ingen-Buijs V.A."/>
            <person name="Van Westerhoven A.C."/>
            <person name="Haridas S."/>
            <person name="Skiadas P."/>
            <person name="Martin F."/>
            <person name="Groenewald J.Z."/>
            <person name="Crous P.W."/>
            <person name="Seidl M.F."/>
        </authorList>
    </citation>
    <scope>NUCLEOTIDE SEQUENCE [LARGE SCALE GENOMIC DNA]</scope>
    <source>
        <strain evidence="2 3">CBS 122670</strain>
    </source>
</reference>
<protein>
    <submittedName>
        <fullName evidence="2">Uncharacterized protein</fullName>
    </submittedName>
</protein>
<gene>
    <name evidence="2" type="ORF">IWX46DRAFT_296806</name>
</gene>
<keyword evidence="1" id="KW-0812">Transmembrane</keyword>
<evidence type="ECO:0000256" key="1">
    <source>
        <dbReference type="SAM" id="Phobius"/>
    </source>
</evidence>
<evidence type="ECO:0000313" key="3">
    <source>
        <dbReference type="Proteomes" id="UP001365128"/>
    </source>
</evidence>
<evidence type="ECO:0000313" key="2">
    <source>
        <dbReference type="EMBL" id="KAK7553681.1"/>
    </source>
</evidence>
<dbReference type="Proteomes" id="UP001365128">
    <property type="component" value="Unassembled WGS sequence"/>
</dbReference>
<comment type="caution">
    <text evidence="2">The sequence shown here is derived from an EMBL/GenBank/DDBJ whole genome shotgun (WGS) entry which is preliminary data.</text>
</comment>
<keyword evidence="1" id="KW-0472">Membrane</keyword>
<feature type="transmembrane region" description="Helical" evidence="1">
    <location>
        <begin position="21"/>
        <end position="43"/>
    </location>
</feature>
<proteinExistence type="predicted"/>
<sequence length="239" mass="26909">MSPHPRAQRKDKKEAAENTALLLISHLHILIIIIIIILLLHHLPILIPPRPRHRKPPNLNRIQPIPIAHHIIRPKKPDPNRMHSARLVRQVHRDHRRRMRLHLQPDVPRAQPHIQNLAPRQQPLRVLAQHLVRDDGDRAVVVVGLQRAVHAQAGGHAARAHVERGDGADGVRGVGVEVVGRAARVQDQGEEHFAPRSARDGVRLDVGAVVCCPALFAPRLHREEFDLRACLARYGADFV</sequence>
<accession>A0ABR1MMS7</accession>
<name>A0ABR1MMS7_9PEZI</name>